<evidence type="ECO:0000313" key="1">
    <source>
        <dbReference type="EMBL" id="VVC98743.1"/>
    </source>
</evidence>
<organism evidence="1 2">
    <name type="scientific">Leptidea sinapis</name>
    <dbReference type="NCBI Taxonomy" id="189913"/>
    <lineage>
        <taxon>Eukaryota</taxon>
        <taxon>Metazoa</taxon>
        <taxon>Ecdysozoa</taxon>
        <taxon>Arthropoda</taxon>
        <taxon>Hexapoda</taxon>
        <taxon>Insecta</taxon>
        <taxon>Pterygota</taxon>
        <taxon>Neoptera</taxon>
        <taxon>Endopterygota</taxon>
        <taxon>Lepidoptera</taxon>
        <taxon>Glossata</taxon>
        <taxon>Ditrysia</taxon>
        <taxon>Papilionoidea</taxon>
        <taxon>Pieridae</taxon>
        <taxon>Dismorphiinae</taxon>
        <taxon>Leptidea</taxon>
    </lineage>
</organism>
<reference evidence="1 2" key="1">
    <citation type="submission" date="2017-07" db="EMBL/GenBank/DDBJ databases">
        <authorList>
            <person name="Talla V."/>
            <person name="Backstrom N."/>
        </authorList>
    </citation>
    <scope>NUCLEOTIDE SEQUENCE [LARGE SCALE GENOMIC DNA]</scope>
</reference>
<sequence length="66" mass="6478">MELFQSAPLVQTGVAMAVGGSAVPGAASMSQAEAASLVRPASAPARASLSASHVLLVANPIPTIHI</sequence>
<name>A0A5E4QKC5_9NEOP</name>
<dbReference type="Proteomes" id="UP000324832">
    <property type="component" value="Unassembled WGS sequence"/>
</dbReference>
<proteinExistence type="predicted"/>
<dbReference type="AlphaFoldDB" id="A0A5E4QKC5"/>
<dbReference type="EMBL" id="FZQP02003778">
    <property type="protein sequence ID" value="VVC98743.1"/>
    <property type="molecule type" value="Genomic_DNA"/>
</dbReference>
<keyword evidence="2" id="KW-1185">Reference proteome</keyword>
<accession>A0A5E4QKC5</accession>
<protein>
    <submittedName>
        <fullName evidence="1">Uncharacterized protein</fullName>
    </submittedName>
</protein>
<gene>
    <name evidence="1" type="ORF">LSINAPIS_LOCUS9768</name>
</gene>
<evidence type="ECO:0000313" key="2">
    <source>
        <dbReference type="Proteomes" id="UP000324832"/>
    </source>
</evidence>